<name>A0A081CGG2_PSEA2</name>
<protein>
    <submittedName>
        <fullName evidence="1">Uncharacterized protein</fullName>
    </submittedName>
</protein>
<dbReference type="AlphaFoldDB" id="A0A081CGG2"/>
<dbReference type="EMBL" id="DF830077">
    <property type="protein sequence ID" value="GAK65758.1"/>
    <property type="molecule type" value="Genomic_DNA"/>
</dbReference>
<dbReference type="HOGENOM" id="CLU_513012_0_0_1"/>
<evidence type="ECO:0000313" key="1">
    <source>
        <dbReference type="EMBL" id="GAK65758.1"/>
    </source>
</evidence>
<dbReference type="GeneID" id="26304776"/>
<dbReference type="Proteomes" id="UP000053758">
    <property type="component" value="Unassembled WGS sequence"/>
</dbReference>
<organism evidence="1 2">
    <name type="scientific">Pseudozyma antarctica</name>
    <name type="common">Yeast</name>
    <name type="synonym">Candida antarctica</name>
    <dbReference type="NCBI Taxonomy" id="84753"/>
    <lineage>
        <taxon>Eukaryota</taxon>
        <taxon>Fungi</taxon>
        <taxon>Dikarya</taxon>
        <taxon>Basidiomycota</taxon>
        <taxon>Ustilaginomycotina</taxon>
        <taxon>Ustilaginomycetes</taxon>
        <taxon>Ustilaginales</taxon>
        <taxon>Ustilaginaceae</taxon>
        <taxon>Moesziomyces</taxon>
    </lineage>
</organism>
<keyword evidence="2" id="KW-1185">Reference proteome</keyword>
<dbReference type="OrthoDB" id="3366127at2759"/>
<dbReference type="RefSeq" id="XP_014655920.1">
    <property type="nucleotide sequence ID" value="XM_014800434.1"/>
</dbReference>
<proteinExistence type="predicted"/>
<evidence type="ECO:0000313" key="2">
    <source>
        <dbReference type="Proteomes" id="UP000053758"/>
    </source>
</evidence>
<sequence length="558" mass="57540">MAFHDDMPKGFVKHVVRRANLAARATASATQSLASGATKSGSADPKKTSSIAEQTSSLEAPVVAIILGGFLGTFLLFVLIGITCKFVNRPRADPRPQHHSKGMFQPSAAGYGSAAATLGANYRGNESMHDVSNPKAGLLDSAQPMGRGGRYDEGDSSLGSSNGYGNGAPGPNGGFGMIPSNSAGSFSGDDSHRFGAPRNGHARGASSGIELPGPAASAAFRRNVSGSHPPLHAAADDSYDAPHSANALIPASSVLPDGSGFTPGQIFDHNAINGGAPSEMREARNSYLGGPPAGVLPRRGSLAQHNPQQRSFARGPPPATSKNRRSRYGQPHLGSSNDTAASRRSRIDSIGPGTYRKSMFLQQDQDAMPGSEYAGGSNMRRTTSNNTDRAGAGASRQLRRVDSVGKGDARRTSRFQANNRTSRMHSIMMADDHDALSPTSPTSPTGYRDGLPPTGGDYLSAAEGMGWSGGRRSPYSGSSNGPTSPLGPLGPHDPMPQQPGGGVRMMPYGAGFGAPMPRPAMATTQMSSPSSFAPAAPLGAGLGRGMEASSHAAARQIL</sequence>
<reference evidence="2" key="1">
    <citation type="journal article" date="2014" name="Genome Announc.">
        <title>Draft Genome Sequence of the Yeast Pseudozyma antarctica Type Strain JCM10317, a Producer of the Glycolipid Biosurfactants, Mannosylerythritol Lipids.</title>
        <authorList>
            <person name="Saika A."/>
            <person name="Koike H."/>
            <person name="Hori T."/>
            <person name="Fukuoka T."/>
            <person name="Sato S."/>
            <person name="Habe H."/>
            <person name="Kitamoto D."/>
            <person name="Morita T."/>
        </authorList>
    </citation>
    <scope>NUCLEOTIDE SEQUENCE [LARGE SCALE GENOMIC DNA]</scope>
    <source>
        <strain evidence="2">JCM 10317</strain>
    </source>
</reference>
<accession>A0A081CGG2</accession>
<gene>
    <name evidence="1" type="ORF">PAN0_010c3978</name>
</gene>